<dbReference type="EMBL" id="JAODIM010000037">
    <property type="protein sequence ID" value="MCU5777018.1"/>
    <property type="molecule type" value="Genomic_DNA"/>
</dbReference>
<name>A0A9J6PI30_9GAMM</name>
<keyword evidence="2" id="KW-1185">Reference proteome</keyword>
<reference evidence="1" key="1">
    <citation type="submission" date="2022-09" db="EMBL/GenBank/DDBJ databases">
        <title>Winslowiella arboricola sp. nov., isolated from bleeding cankers on broadleaf hosts.</title>
        <authorList>
            <person name="Brady C."/>
            <person name="Kaur S."/>
            <person name="Crampton B."/>
            <person name="Maddock D."/>
            <person name="Arnold D."/>
            <person name="Denman S."/>
        </authorList>
    </citation>
    <scope>NUCLEOTIDE SEQUENCE</scope>
    <source>
        <strain evidence="1">BAC 15a-03b</strain>
    </source>
</reference>
<dbReference type="AlphaFoldDB" id="A0A9J6PI30"/>
<proteinExistence type="predicted"/>
<accession>A0A9J6PI30</accession>
<organism evidence="1 2">
    <name type="scientific">Winslowiella arboricola</name>
    <dbReference type="NCBI Taxonomy" id="2978220"/>
    <lineage>
        <taxon>Bacteria</taxon>
        <taxon>Pseudomonadati</taxon>
        <taxon>Pseudomonadota</taxon>
        <taxon>Gammaproteobacteria</taxon>
        <taxon>Enterobacterales</taxon>
        <taxon>Erwiniaceae</taxon>
        <taxon>Winslowiella</taxon>
    </lineage>
</organism>
<gene>
    <name evidence="1" type="ORF">N5923_05870</name>
</gene>
<protein>
    <submittedName>
        <fullName evidence="1">Uncharacterized protein</fullName>
    </submittedName>
</protein>
<sequence>MSDLSIQGIHDYCLSSTQLIIDGFGWGNISLGVLSEEDKHRLAESLDQRVLNWSWGMEHYRGNADNDGILDINLKVVDHHDPDSLHAVIICKYDIRRDEFAICMLENFIADEETPLTGNVLMIALIYSTTFCDMVGLEDVYIQDPTDAVQPRYKSYGFAQVVNAHNKMSAEVPDIRETIRRKVNGIGPDEE</sequence>
<comment type="caution">
    <text evidence="1">The sequence shown here is derived from an EMBL/GenBank/DDBJ whole genome shotgun (WGS) entry which is preliminary data.</text>
</comment>
<evidence type="ECO:0000313" key="1">
    <source>
        <dbReference type="EMBL" id="MCU5777018.1"/>
    </source>
</evidence>
<dbReference type="Proteomes" id="UP001064262">
    <property type="component" value="Unassembled WGS sequence"/>
</dbReference>
<evidence type="ECO:0000313" key="2">
    <source>
        <dbReference type="Proteomes" id="UP001064262"/>
    </source>
</evidence>
<dbReference type="RefSeq" id="WP_267143353.1">
    <property type="nucleotide sequence ID" value="NZ_JAODIL010000077.1"/>
</dbReference>